<dbReference type="PANTHER" id="PTHR43201:SF5">
    <property type="entry name" value="MEDIUM-CHAIN ACYL-COA LIGASE ACSF2, MITOCHONDRIAL"/>
    <property type="match status" value="1"/>
</dbReference>
<evidence type="ECO:0000259" key="3">
    <source>
        <dbReference type="Pfam" id="PF00501"/>
    </source>
</evidence>
<feature type="domain" description="AMP-binding enzyme C-terminal" evidence="4">
    <location>
        <begin position="434"/>
        <end position="506"/>
    </location>
</feature>
<keyword evidence="2" id="KW-0436">Ligase</keyword>
<comment type="similarity">
    <text evidence="1">Belongs to the ATP-dependent AMP-binding enzyme family.</text>
</comment>
<dbReference type="Pfam" id="PF00501">
    <property type="entry name" value="AMP-binding"/>
    <property type="match status" value="1"/>
</dbReference>
<gene>
    <name evidence="5" type="ORF">ACFQJ6_03230</name>
</gene>
<organism evidence="5 6">
    <name type="scientific">Halorussus caseinilyticus</name>
    <dbReference type="NCBI Taxonomy" id="3034025"/>
    <lineage>
        <taxon>Archaea</taxon>
        <taxon>Methanobacteriati</taxon>
        <taxon>Methanobacteriota</taxon>
        <taxon>Stenosarchaea group</taxon>
        <taxon>Halobacteria</taxon>
        <taxon>Halobacteriales</taxon>
        <taxon>Haladaptataceae</taxon>
        <taxon>Halorussus</taxon>
    </lineage>
</organism>
<dbReference type="InterPro" id="IPR045851">
    <property type="entry name" value="AMP-bd_C_sf"/>
</dbReference>
<dbReference type="InterPro" id="IPR025110">
    <property type="entry name" value="AMP-bd_C"/>
</dbReference>
<proteinExistence type="inferred from homology"/>
<feature type="domain" description="AMP-dependent synthetase/ligase" evidence="3">
    <location>
        <begin position="8"/>
        <end position="383"/>
    </location>
</feature>
<protein>
    <submittedName>
        <fullName evidence="5">Class I adenylate-forming enzyme family protein</fullName>
    </submittedName>
</protein>
<evidence type="ECO:0000256" key="2">
    <source>
        <dbReference type="ARBA" id="ARBA00022598"/>
    </source>
</evidence>
<dbReference type="GeneID" id="79305627"/>
<dbReference type="RefSeq" id="WP_276282700.1">
    <property type="nucleotide sequence ID" value="NZ_CP119811.1"/>
</dbReference>
<dbReference type="Gene3D" id="3.30.300.30">
    <property type="match status" value="1"/>
</dbReference>
<sequence>MWDVPQLFQNTVKSAPERTAIVDPIAEQRFSYAEVDEKVDRIAAGLQSFGIEKGDRVGVAHRNSPENVFVLLAIQRVGAVAVPFNFDINNDKLRYFVSDADMSMLVFGDVIADQVMDLREELECNTFVTTADVSAPDVTDYEALLRESDAPDPVSIGPDDTSIIQYSSGTTGDPKGIEITHRGGINRVFLNIHSQRVFDRETVLGRIHLYHTLGFHGLLLSAFVTGGTFIPFPEFDPDLYRRVIAEEDVTVLHEAPVIYQRLLDPKDEFEQPDADEDRETFESVETVSFSAAPMSGELFGDIKRIIDPDQLYNIYGMTEIFSSYTKVNLREKNNPAIFAYAETAEDMRIVEIDERDPSAEVGVGEEGELIVRHDTPGAFEGYLRDYETAGDSFEGDWYFTGDACLETEDGYYRLTGRLSNRIKFIGENIYPKNIEAVLRSHPAVEATTVVGIEDDEWGEVPKAYVVADGDVTAEQLQDHCVESEAIEDYKKPREFEFVDTLPNSGSKI</sequence>
<evidence type="ECO:0000313" key="5">
    <source>
        <dbReference type="EMBL" id="MFC7079308.1"/>
    </source>
</evidence>
<dbReference type="Proteomes" id="UP001596407">
    <property type="component" value="Unassembled WGS sequence"/>
</dbReference>
<dbReference type="PROSITE" id="PS00455">
    <property type="entry name" value="AMP_BINDING"/>
    <property type="match status" value="1"/>
</dbReference>
<evidence type="ECO:0000256" key="1">
    <source>
        <dbReference type="ARBA" id="ARBA00006432"/>
    </source>
</evidence>
<dbReference type="Pfam" id="PF13193">
    <property type="entry name" value="AMP-binding_C"/>
    <property type="match status" value="1"/>
</dbReference>
<dbReference type="PANTHER" id="PTHR43201">
    <property type="entry name" value="ACYL-COA SYNTHETASE"/>
    <property type="match status" value="1"/>
</dbReference>
<dbReference type="Gene3D" id="3.40.50.980">
    <property type="match status" value="2"/>
</dbReference>
<dbReference type="SUPFAM" id="SSF56801">
    <property type="entry name" value="Acetyl-CoA synthetase-like"/>
    <property type="match status" value="1"/>
</dbReference>
<evidence type="ECO:0000259" key="4">
    <source>
        <dbReference type="Pfam" id="PF13193"/>
    </source>
</evidence>
<name>A0ABD5WGB4_9EURY</name>
<comment type="caution">
    <text evidence="5">The sequence shown here is derived from an EMBL/GenBank/DDBJ whole genome shotgun (WGS) entry which is preliminary data.</text>
</comment>
<keyword evidence="6" id="KW-1185">Reference proteome</keyword>
<evidence type="ECO:0000313" key="6">
    <source>
        <dbReference type="Proteomes" id="UP001596407"/>
    </source>
</evidence>
<dbReference type="InterPro" id="IPR000873">
    <property type="entry name" value="AMP-dep_synth/lig_dom"/>
</dbReference>
<dbReference type="Gene3D" id="2.30.38.10">
    <property type="entry name" value="Luciferase, Domain 3"/>
    <property type="match status" value="1"/>
</dbReference>
<dbReference type="EMBL" id="JBHSZH010000003">
    <property type="protein sequence ID" value="MFC7079308.1"/>
    <property type="molecule type" value="Genomic_DNA"/>
</dbReference>
<reference evidence="5 6" key="1">
    <citation type="journal article" date="2019" name="Int. J. Syst. Evol. Microbiol.">
        <title>The Global Catalogue of Microorganisms (GCM) 10K type strain sequencing project: providing services to taxonomists for standard genome sequencing and annotation.</title>
        <authorList>
            <consortium name="The Broad Institute Genomics Platform"/>
            <consortium name="The Broad Institute Genome Sequencing Center for Infectious Disease"/>
            <person name="Wu L."/>
            <person name="Ma J."/>
        </authorList>
    </citation>
    <scope>NUCLEOTIDE SEQUENCE [LARGE SCALE GENOMIC DNA]</scope>
    <source>
        <strain evidence="5 6">DT72</strain>
    </source>
</reference>
<dbReference type="GO" id="GO:0016874">
    <property type="term" value="F:ligase activity"/>
    <property type="evidence" value="ECO:0007669"/>
    <property type="project" value="UniProtKB-KW"/>
</dbReference>
<dbReference type="AlphaFoldDB" id="A0ABD5WGB4"/>
<accession>A0ABD5WGB4</accession>
<dbReference type="InterPro" id="IPR020845">
    <property type="entry name" value="AMP-binding_CS"/>
</dbReference>